<sequence>MNYILSDRVGKVKPSATLAVTAKANELKAQGIQIIPMGSGEPDFDTPKNIQDAAIAAIKNGQTRYTAVDGTPELKNAIISKFKRDNDLSYNNNEVMVSSGGKQVFYNLCQAVLNTGDEVIIPSPYWVSYPDMVILANATPIIVETGLEQDFKITPEQLEANITNKTKLFVINSPSNPTGAVYSKTELQALARVLRKYPQVLIITDDIYEHIRWGVNNGKDDFINIVMADASLKERTIILNGVSKGYAMTGWRIGYGAGPEAIIKTMKKIQGQSTSNPCSIAQAAALEALNGDQDIIDTMVAAFSERHDFIVDTLNAIDGIECPKSQGAFYSFPRVEGLIKRLELKDDVELSTYCLEKLNIALVPGSAFGAAGYVRFSFATSMDNIKIAVEKLSNI</sequence>
<dbReference type="InterPro" id="IPR050596">
    <property type="entry name" value="AspAT/PAT-like"/>
</dbReference>
<gene>
    <name evidence="8" type="ORF">H0A76_01630</name>
</gene>
<evidence type="ECO:0000256" key="2">
    <source>
        <dbReference type="ARBA" id="ARBA00007441"/>
    </source>
</evidence>
<dbReference type="GO" id="GO:0030170">
    <property type="term" value="F:pyridoxal phosphate binding"/>
    <property type="evidence" value="ECO:0007669"/>
    <property type="project" value="InterPro"/>
</dbReference>
<dbReference type="InterPro" id="IPR004838">
    <property type="entry name" value="NHTrfase_class1_PyrdxlP-BS"/>
</dbReference>
<comment type="caution">
    <text evidence="8">The sequence shown here is derived from an EMBL/GenBank/DDBJ whole genome shotgun (WGS) entry which is preliminary data.</text>
</comment>
<evidence type="ECO:0000256" key="4">
    <source>
        <dbReference type="ARBA" id="ARBA00022679"/>
    </source>
</evidence>
<dbReference type="Gene3D" id="3.40.640.10">
    <property type="entry name" value="Type I PLP-dependent aspartate aminotransferase-like (Major domain)"/>
    <property type="match status" value="1"/>
</dbReference>
<accession>A0A853EYU3</accession>
<keyword evidence="5" id="KW-0663">Pyridoxal phosphate</keyword>
<dbReference type="GO" id="GO:0008483">
    <property type="term" value="F:transaminase activity"/>
    <property type="evidence" value="ECO:0007669"/>
    <property type="project" value="UniProtKB-KW"/>
</dbReference>
<feature type="domain" description="Aminotransferase class I/classII large" evidence="7">
    <location>
        <begin position="33"/>
        <end position="392"/>
    </location>
</feature>
<protein>
    <recommendedName>
        <fullName evidence="6">Aminotransferase</fullName>
        <ecNumber evidence="6">2.6.1.-</ecNumber>
    </recommendedName>
</protein>
<dbReference type="Gene3D" id="3.90.1150.10">
    <property type="entry name" value="Aspartate Aminotransferase, domain 1"/>
    <property type="match status" value="1"/>
</dbReference>
<dbReference type="CDD" id="cd00609">
    <property type="entry name" value="AAT_like"/>
    <property type="match status" value="1"/>
</dbReference>
<dbReference type="InterPro" id="IPR004839">
    <property type="entry name" value="Aminotransferase_I/II_large"/>
</dbReference>
<dbReference type="PANTHER" id="PTHR46383:SF1">
    <property type="entry name" value="ASPARTATE AMINOTRANSFERASE"/>
    <property type="match status" value="1"/>
</dbReference>
<evidence type="ECO:0000259" key="7">
    <source>
        <dbReference type="Pfam" id="PF00155"/>
    </source>
</evidence>
<evidence type="ECO:0000256" key="3">
    <source>
        <dbReference type="ARBA" id="ARBA00022576"/>
    </source>
</evidence>
<dbReference type="FunFam" id="3.40.640.10:FF:000033">
    <property type="entry name" value="Aspartate aminotransferase"/>
    <property type="match status" value="1"/>
</dbReference>
<evidence type="ECO:0000256" key="6">
    <source>
        <dbReference type="RuleBase" id="RU000481"/>
    </source>
</evidence>
<evidence type="ECO:0000256" key="1">
    <source>
        <dbReference type="ARBA" id="ARBA00001933"/>
    </source>
</evidence>
<dbReference type="PANTHER" id="PTHR46383">
    <property type="entry name" value="ASPARTATE AMINOTRANSFERASE"/>
    <property type="match status" value="1"/>
</dbReference>
<name>A0A853EYU3_9GAMM</name>
<dbReference type="InterPro" id="IPR015424">
    <property type="entry name" value="PyrdxlP-dep_Trfase"/>
</dbReference>
<dbReference type="EMBL" id="JACCHT010000001">
    <property type="protein sequence ID" value="NYT26714.1"/>
    <property type="molecule type" value="Genomic_DNA"/>
</dbReference>
<evidence type="ECO:0000313" key="9">
    <source>
        <dbReference type="Proteomes" id="UP000568751"/>
    </source>
</evidence>
<reference evidence="8 9" key="1">
    <citation type="submission" date="2020-05" db="EMBL/GenBank/DDBJ databases">
        <title>Horizontal transmission and recombination maintain forever young bacterial symbiont genomes.</title>
        <authorList>
            <person name="Russell S.L."/>
            <person name="Pepper-Tunick E."/>
            <person name="Svedberg J."/>
            <person name="Byrne A."/>
            <person name="Ruelas Castillo J."/>
            <person name="Vollmers C."/>
            <person name="Beinart R.A."/>
            <person name="Corbett-Detig R."/>
        </authorList>
    </citation>
    <scope>NUCLEOTIDE SEQUENCE [LARGE SCALE GENOMIC DNA]</scope>
    <source>
        <strain evidence="8">455</strain>
    </source>
</reference>
<keyword evidence="3 6" id="KW-0032">Aminotransferase</keyword>
<keyword evidence="4 6" id="KW-0808">Transferase</keyword>
<dbReference type="Pfam" id="PF00155">
    <property type="entry name" value="Aminotran_1_2"/>
    <property type="match status" value="1"/>
</dbReference>
<evidence type="ECO:0000313" key="8">
    <source>
        <dbReference type="EMBL" id="NYT26714.1"/>
    </source>
</evidence>
<dbReference type="InterPro" id="IPR015422">
    <property type="entry name" value="PyrdxlP-dep_Trfase_small"/>
</dbReference>
<dbReference type="InterPro" id="IPR015421">
    <property type="entry name" value="PyrdxlP-dep_Trfase_major"/>
</dbReference>
<dbReference type="RefSeq" id="WP_369178165.1">
    <property type="nucleotide sequence ID" value="NZ_OZ156463.1"/>
</dbReference>
<proteinExistence type="inferred from homology"/>
<comment type="similarity">
    <text evidence="2 6">Belongs to the class-I pyridoxal-phosphate-dependent aminotransferase family.</text>
</comment>
<comment type="cofactor">
    <cofactor evidence="1 6">
        <name>pyridoxal 5'-phosphate</name>
        <dbReference type="ChEBI" id="CHEBI:597326"/>
    </cofactor>
</comment>
<organism evidence="8 9">
    <name type="scientific">Candidatus Thiodubiliella endoseptemdiera</name>
    <dbReference type="NCBI Taxonomy" id="2738886"/>
    <lineage>
        <taxon>Bacteria</taxon>
        <taxon>Pseudomonadati</taxon>
        <taxon>Pseudomonadota</taxon>
        <taxon>Gammaproteobacteria</taxon>
        <taxon>Candidatus Pseudothioglobaceae</taxon>
        <taxon>Candidatus Thiodubiliella</taxon>
    </lineage>
</organism>
<dbReference type="GO" id="GO:0006520">
    <property type="term" value="P:amino acid metabolic process"/>
    <property type="evidence" value="ECO:0007669"/>
    <property type="project" value="InterPro"/>
</dbReference>
<dbReference type="AlphaFoldDB" id="A0A853EYU3"/>
<dbReference type="PROSITE" id="PS00105">
    <property type="entry name" value="AA_TRANSFER_CLASS_1"/>
    <property type="match status" value="1"/>
</dbReference>
<dbReference type="EC" id="2.6.1.-" evidence="6"/>
<dbReference type="SUPFAM" id="SSF53383">
    <property type="entry name" value="PLP-dependent transferases"/>
    <property type="match status" value="1"/>
</dbReference>
<dbReference type="Proteomes" id="UP000568751">
    <property type="component" value="Unassembled WGS sequence"/>
</dbReference>
<evidence type="ECO:0000256" key="5">
    <source>
        <dbReference type="ARBA" id="ARBA00022898"/>
    </source>
</evidence>